<dbReference type="CDD" id="cd13874">
    <property type="entry name" value="CuRO_2_CopA"/>
    <property type="match status" value="1"/>
</dbReference>
<dbReference type="InterPro" id="IPR034282">
    <property type="entry name" value="CuRO_2_CopA"/>
</dbReference>
<dbReference type="NCBIfam" id="TIGR01409">
    <property type="entry name" value="TAT_signal_seq"/>
    <property type="match status" value="1"/>
</dbReference>
<dbReference type="InterPro" id="IPR006311">
    <property type="entry name" value="TAT_signal"/>
</dbReference>
<dbReference type="HOGENOM" id="CLU_009100_5_0_6"/>
<dbReference type="GO" id="GO:0042597">
    <property type="term" value="C:periplasmic space"/>
    <property type="evidence" value="ECO:0007669"/>
    <property type="project" value="InterPro"/>
</dbReference>
<dbReference type="GO" id="GO:0016491">
    <property type="term" value="F:oxidoreductase activity"/>
    <property type="evidence" value="ECO:0007669"/>
    <property type="project" value="UniProtKB-KW"/>
</dbReference>
<protein>
    <submittedName>
        <fullName evidence="7">CopA family copper resistance protein</fullName>
    </submittedName>
</protein>
<dbReference type="CDD" id="cd13848">
    <property type="entry name" value="CuRO_1_CopA"/>
    <property type="match status" value="1"/>
</dbReference>
<keyword evidence="4" id="KW-0186">Copper</keyword>
<feature type="domain" description="Plastocyanin-like" evidence="5">
    <location>
        <begin position="178"/>
        <end position="342"/>
    </location>
</feature>
<dbReference type="InterPro" id="IPR019546">
    <property type="entry name" value="TAT_signal_bac_arc"/>
</dbReference>
<dbReference type="PANTHER" id="PTHR11709">
    <property type="entry name" value="MULTI-COPPER OXIDASE"/>
    <property type="match status" value="1"/>
</dbReference>
<dbReference type="InterPro" id="IPR001117">
    <property type="entry name" value="Cu-oxidase_2nd"/>
</dbReference>
<dbReference type="Pfam" id="PF00394">
    <property type="entry name" value="Cu-oxidase"/>
    <property type="match status" value="1"/>
</dbReference>
<name>I7C1Q8_PSEPT</name>
<evidence type="ECO:0000256" key="4">
    <source>
        <dbReference type="ARBA" id="ARBA00023008"/>
    </source>
</evidence>
<dbReference type="SUPFAM" id="SSF49503">
    <property type="entry name" value="Cupredoxins"/>
    <property type="match status" value="2"/>
</dbReference>
<evidence type="ECO:0000313" key="8">
    <source>
        <dbReference type="Proteomes" id="UP000006503"/>
    </source>
</evidence>
<dbReference type="KEGG" id="ppx:T1E_4513"/>
<dbReference type="PROSITE" id="PS51318">
    <property type="entry name" value="TAT"/>
    <property type="match status" value="1"/>
</dbReference>
<gene>
    <name evidence="7" type="ordered locus">T1E_4513</name>
</gene>
<dbReference type="InterPro" id="IPR034284">
    <property type="entry name" value="CuRO_1_CopA"/>
</dbReference>
<dbReference type="PANTHER" id="PTHR11709:SF394">
    <property type="entry name" value="FI03373P-RELATED"/>
    <property type="match status" value="1"/>
</dbReference>
<dbReference type="NCBIfam" id="TIGR01480">
    <property type="entry name" value="copper_res_A"/>
    <property type="match status" value="1"/>
</dbReference>
<reference evidence="8" key="1">
    <citation type="journal article" date="2013" name="Microb. Biotechnol.">
        <title>Metabolic potential of the organic-solvent tolerant Pseudomonas putida DOT-T1E deduced from its annotated genome.</title>
        <authorList>
            <person name="Udaondo Z."/>
            <person name="Molina L."/>
            <person name="Daniels C."/>
            <person name="Gomez M.J."/>
            <person name="Molina-Henares M.A."/>
            <person name="Matilla M.A."/>
            <person name="Roca A."/>
            <person name="Fernandez M."/>
            <person name="Duque E."/>
            <person name="Segura A."/>
            <person name="Ramos J.L."/>
        </authorList>
    </citation>
    <scope>NUCLEOTIDE SEQUENCE [LARGE SCALE GENOMIC DNA]</scope>
    <source>
        <strain evidence="8">DOT-T1E</strain>
    </source>
</reference>
<dbReference type="Proteomes" id="UP000006503">
    <property type="component" value="Chromosome"/>
</dbReference>
<organism evidence="7 8">
    <name type="scientific">Pseudomonas putida (strain DOT-T1E)</name>
    <dbReference type="NCBI Taxonomy" id="1196325"/>
    <lineage>
        <taxon>Bacteria</taxon>
        <taxon>Pseudomonadati</taxon>
        <taxon>Pseudomonadota</taxon>
        <taxon>Gammaproteobacteria</taxon>
        <taxon>Pseudomonadales</taxon>
        <taxon>Pseudomonadaceae</taxon>
        <taxon>Pseudomonas</taxon>
    </lineage>
</organism>
<sequence length="456" mass="50161">MSGRNGMQSKTTRRSFVKGLAATGILGGLGMWRMPVWALNSPGQPNVLTGTDFDLYIGELPVNITGAKRTAMAINGSVPGPTLRWREGDIVTLRVRNRLKQDTSIHWHGIILPANMDGVPGLSFHGIAPDGMYEYKFKLHQNGTYWYHSHSGFQEQVGVYGALVIDAKEPEPFAYDRDYVVMLSDWTDEDPAHVLSKLKKQSDYYNFHKRTVGDFVNDVSEMGWSAAMADRKMWAEMKMSPTDLADVSGYTYTYLMNGQAPDGNWTGVFKPGEKIRLRFINGSAMTYFDVRIPGLKMTVVAADGQYVHPVSVDEFRIAVAETYDVIVEPEDEQAYTIFAQSMDRTGFSRGTLAIREGLQAAVPTVDPRPLISMNDMGMDHRCSTSAELSDTVVGTVSHCIGKPSAVLGLAVPQAASTCTGTPLSAAFPETWSRKRSSVRSLALTPGCAWAICRCTP</sequence>
<dbReference type="GO" id="GO:0005507">
    <property type="term" value="F:copper ion binding"/>
    <property type="evidence" value="ECO:0007669"/>
    <property type="project" value="InterPro"/>
</dbReference>
<dbReference type="EMBL" id="CP003734">
    <property type="protein sequence ID" value="AFO50342.1"/>
    <property type="molecule type" value="Genomic_DNA"/>
</dbReference>
<keyword evidence="1" id="KW-0479">Metal-binding</keyword>
<feature type="domain" description="Plastocyanin-like" evidence="6">
    <location>
        <begin position="62"/>
        <end position="169"/>
    </location>
</feature>
<dbReference type="InterPro" id="IPR006376">
    <property type="entry name" value="Cu-R_CopA"/>
</dbReference>
<keyword evidence="2" id="KW-0732">Signal</keyword>
<keyword evidence="3" id="KW-0560">Oxidoreductase</keyword>
<evidence type="ECO:0000256" key="2">
    <source>
        <dbReference type="ARBA" id="ARBA00022729"/>
    </source>
</evidence>
<evidence type="ECO:0000259" key="6">
    <source>
        <dbReference type="Pfam" id="PF07732"/>
    </source>
</evidence>
<accession>I7C1Q8</accession>
<dbReference type="InterPro" id="IPR011707">
    <property type="entry name" value="Cu-oxidase-like_N"/>
</dbReference>
<dbReference type="InterPro" id="IPR008972">
    <property type="entry name" value="Cupredoxin"/>
</dbReference>
<dbReference type="Pfam" id="PF07732">
    <property type="entry name" value="Cu-oxidase_3"/>
    <property type="match status" value="1"/>
</dbReference>
<evidence type="ECO:0000256" key="3">
    <source>
        <dbReference type="ARBA" id="ARBA00023002"/>
    </source>
</evidence>
<evidence type="ECO:0000256" key="1">
    <source>
        <dbReference type="ARBA" id="ARBA00022723"/>
    </source>
</evidence>
<dbReference type="InterPro" id="IPR045087">
    <property type="entry name" value="Cu-oxidase_fam"/>
</dbReference>
<dbReference type="Gene3D" id="2.60.40.420">
    <property type="entry name" value="Cupredoxins - blue copper proteins"/>
    <property type="match status" value="2"/>
</dbReference>
<dbReference type="AlphaFoldDB" id="I7C1Q8"/>
<proteinExistence type="predicted"/>
<evidence type="ECO:0000259" key="5">
    <source>
        <dbReference type="Pfam" id="PF00394"/>
    </source>
</evidence>
<evidence type="ECO:0000313" key="7">
    <source>
        <dbReference type="EMBL" id="AFO50342.1"/>
    </source>
</evidence>